<proteinExistence type="predicted"/>
<evidence type="ECO:0000313" key="1">
    <source>
        <dbReference type="EMBL" id="AWN22220.1"/>
    </source>
</evidence>
<dbReference type="Proteomes" id="UP000245368">
    <property type="component" value="Chromosome"/>
</dbReference>
<organism evidence="1 2">
    <name type="scientific">Deinococcus irradiatisoli</name>
    <dbReference type="NCBI Taxonomy" id="2202254"/>
    <lineage>
        <taxon>Bacteria</taxon>
        <taxon>Thermotogati</taxon>
        <taxon>Deinococcota</taxon>
        <taxon>Deinococci</taxon>
        <taxon>Deinococcales</taxon>
        <taxon>Deinococcaceae</taxon>
        <taxon>Deinococcus</taxon>
    </lineage>
</organism>
<protein>
    <submittedName>
        <fullName evidence="1">Uncharacterized protein</fullName>
    </submittedName>
</protein>
<dbReference type="KEGG" id="dez:DKM44_02360"/>
<dbReference type="OrthoDB" id="77675at2"/>
<accession>A0A2Z3JFS9</accession>
<gene>
    <name evidence="1" type="ORF">DKM44_02360</name>
</gene>
<name>A0A2Z3JFS9_9DEIO</name>
<evidence type="ECO:0000313" key="2">
    <source>
        <dbReference type="Proteomes" id="UP000245368"/>
    </source>
</evidence>
<keyword evidence="2" id="KW-1185">Reference proteome</keyword>
<dbReference type="RefSeq" id="WP_109825085.1">
    <property type="nucleotide sequence ID" value="NZ_CP029494.1"/>
</dbReference>
<reference evidence="1 2" key="1">
    <citation type="submission" date="2018-05" db="EMBL/GenBank/DDBJ databases">
        <title>Complete Genome Sequence of Deinococcus sp. strain 17bor-2.</title>
        <authorList>
            <person name="Srinivasan S."/>
        </authorList>
    </citation>
    <scope>NUCLEOTIDE SEQUENCE [LARGE SCALE GENOMIC DNA]</scope>
    <source>
        <strain evidence="1 2">17bor-2</strain>
    </source>
</reference>
<sequence>MSTELIFKFNRNGYAGPLQVVIKAEAPYGAQSADGLGAADGNPAGIIDDAGLLKLPALPTNQPYTLPCTAPGSPKPPLHRLTVIRGKNPIGSITFYPVLAAVGDTTLDLNELVAEGEAQVATREQLIALGTGLAALDTKLPLLDQSLADNEESRVLLLDAVNVVRYTTNTARNAASPPDGTWGWAADQKNYRHREGGAWVSYDPAPPPPDTGGY</sequence>
<dbReference type="AlphaFoldDB" id="A0A2Z3JFS9"/>
<dbReference type="EMBL" id="CP029494">
    <property type="protein sequence ID" value="AWN22220.1"/>
    <property type="molecule type" value="Genomic_DNA"/>
</dbReference>